<reference evidence="2 3" key="1">
    <citation type="submission" date="2018-02" db="EMBL/GenBank/DDBJ databases">
        <title>The genomes of Aspergillus section Nigri reveals drivers in fungal speciation.</title>
        <authorList>
            <consortium name="DOE Joint Genome Institute"/>
            <person name="Vesth T.C."/>
            <person name="Nybo J."/>
            <person name="Theobald S."/>
            <person name="Brandl J."/>
            <person name="Frisvad J.C."/>
            <person name="Nielsen K.F."/>
            <person name="Lyhne E.K."/>
            <person name="Kogle M.E."/>
            <person name="Kuo A."/>
            <person name="Riley R."/>
            <person name="Clum A."/>
            <person name="Nolan M."/>
            <person name="Lipzen A."/>
            <person name="Salamov A."/>
            <person name="Henrissat B."/>
            <person name="Wiebenga A."/>
            <person name="De vries R.P."/>
            <person name="Grigoriev I.V."/>
            <person name="Mortensen U.H."/>
            <person name="Andersen M.R."/>
            <person name="Baker S.E."/>
        </authorList>
    </citation>
    <scope>NUCLEOTIDE SEQUENCE [LARGE SCALE GENOMIC DNA]</scope>
    <source>
        <strain evidence="2 3">CBS 707.79</strain>
    </source>
</reference>
<keyword evidence="3" id="KW-1185">Reference proteome</keyword>
<protein>
    <submittedName>
        <fullName evidence="2">Uncharacterized protein</fullName>
    </submittedName>
</protein>
<accession>A0A319D169</accession>
<evidence type="ECO:0000313" key="2">
    <source>
        <dbReference type="EMBL" id="PYH90990.1"/>
    </source>
</evidence>
<evidence type="ECO:0000256" key="1">
    <source>
        <dbReference type="SAM" id="Phobius"/>
    </source>
</evidence>
<organism evidence="2 3">
    <name type="scientific">Aspergillus ellipticus CBS 707.79</name>
    <dbReference type="NCBI Taxonomy" id="1448320"/>
    <lineage>
        <taxon>Eukaryota</taxon>
        <taxon>Fungi</taxon>
        <taxon>Dikarya</taxon>
        <taxon>Ascomycota</taxon>
        <taxon>Pezizomycotina</taxon>
        <taxon>Eurotiomycetes</taxon>
        <taxon>Eurotiomycetidae</taxon>
        <taxon>Eurotiales</taxon>
        <taxon>Aspergillaceae</taxon>
        <taxon>Aspergillus</taxon>
        <taxon>Aspergillus subgen. Circumdati</taxon>
    </lineage>
</organism>
<dbReference type="EMBL" id="KZ825960">
    <property type="protein sequence ID" value="PYH90990.1"/>
    <property type="molecule type" value="Genomic_DNA"/>
</dbReference>
<keyword evidence="1" id="KW-0472">Membrane</keyword>
<name>A0A319D169_9EURO</name>
<feature type="non-terminal residue" evidence="2">
    <location>
        <position position="1"/>
    </location>
</feature>
<dbReference type="AlphaFoldDB" id="A0A319D169"/>
<sequence>NSNRPICLLFVCFVSFASCALFSLIVNLTNRPNTQFPRRWYIPSSLSPIVTIETLADHRQNYPR</sequence>
<dbReference type="VEuPathDB" id="FungiDB:BO71DRAFT_333174"/>
<proteinExistence type="predicted"/>
<keyword evidence="1" id="KW-1133">Transmembrane helix</keyword>
<dbReference type="Proteomes" id="UP000247810">
    <property type="component" value="Unassembled WGS sequence"/>
</dbReference>
<keyword evidence="1" id="KW-0812">Transmembrane</keyword>
<gene>
    <name evidence="2" type="ORF">BO71DRAFT_333174</name>
</gene>
<feature type="transmembrane region" description="Helical" evidence="1">
    <location>
        <begin position="6"/>
        <end position="29"/>
    </location>
</feature>
<evidence type="ECO:0000313" key="3">
    <source>
        <dbReference type="Proteomes" id="UP000247810"/>
    </source>
</evidence>